<dbReference type="Proteomes" id="UP000001349">
    <property type="component" value="Chromosome"/>
</dbReference>
<evidence type="ECO:0000313" key="4">
    <source>
        <dbReference type="EMBL" id="ACL77765.1"/>
    </source>
</evidence>
<dbReference type="InterPro" id="IPR001448">
    <property type="entry name" value="SASP_alpha/beta-type"/>
</dbReference>
<dbReference type="Gene3D" id="6.10.10.80">
    <property type="entry name" value="Small, acid-soluble spore protein, alpha/beta type-like"/>
    <property type="match status" value="1"/>
</dbReference>
<evidence type="ECO:0000313" key="5">
    <source>
        <dbReference type="Proteomes" id="UP000001349"/>
    </source>
</evidence>
<dbReference type="AlphaFoldDB" id="B8I2A2"/>
<dbReference type="InterPro" id="IPR038300">
    <property type="entry name" value="SASP_sf_alpha/beta"/>
</dbReference>
<dbReference type="HOGENOM" id="CLU_169738_3_0_9"/>
<comment type="similarity">
    <text evidence="2">Belongs to the alpha/beta-type SASP family.</text>
</comment>
<accession>B8I2A2</accession>
<keyword evidence="5" id="KW-1185">Reference proteome</keyword>
<gene>
    <name evidence="4" type="ordered locus">Ccel_3477</name>
</gene>
<proteinExistence type="inferred from homology"/>
<dbReference type="OrthoDB" id="1684060at2"/>
<dbReference type="PROSITE" id="PS00304">
    <property type="entry name" value="SASP_1"/>
    <property type="match status" value="1"/>
</dbReference>
<comment type="function">
    <text evidence="1">SASP are bound to spore DNA. They are double-stranded DNA-binding proteins that cause DNA to change to an a-like conformation. They protect the DNA backbone from chemical and enzymatic cleavage and are thus involved in dormant spore's high resistance to UV light.</text>
</comment>
<keyword evidence="3" id="KW-0238">DNA-binding</keyword>
<sequence length="56" mass="6200">MSRRKSVMSDALKEEIARELGVYNTVANEGWGAVSSRDCGNIVKKAIEMAERSVKQ</sequence>
<dbReference type="RefSeq" id="WP_015926817.1">
    <property type="nucleotide sequence ID" value="NC_011898.1"/>
</dbReference>
<dbReference type="KEGG" id="cce:Ccel_3477"/>
<dbReference type="STRING" id="394503.Ccel_3477"/>
<dbReference type="InterPro" id="IPR018126">
    <property type="entry name" value="SASP_alpha/beta-type_CS"/>
</dbReference>
<dbReference type="EMBL" id="CP001348">
    <property type="protein sequence ID" value="ACL77765.1"/>
    <property type="molecule type" value="Genomic_DNA"/>
</dbReference>
<protein>
    <submittedName>
        <fullName evidence="4">Small, acid-soluble spore protein</fullName>
    </submittedName>
</protein>
<organism evidence="4 5">
    <name type="scientific">Ruminiclostridium cellulolyticum (strain ATCC 35319 / DSM 5812 / JCM 6584 / H10)</name>
    <name type="common">Clostridium cellulolyticum</name>
    <dbReference type="NCBI Taxonomy" id="394503"/>
    <lineage>
        <taxon>Bacteria</taxon>
        <taxon>Bacillati</taxon>
        <taxon>Bacillota</taxon>
        <taxon>Clostridia</taxon>
        <taxon>Eubacteriales</taxon>
        <taxon>Oscillospiraceae</taxon>
        <taxon>Ruminiclostridium</taxon>
    </lineage>
</organism>
<dbReference type="eggNOG" id="ENOG5032Y0E">
    <property type="taxonomic scope" value="Bacteria"/>
</dbReference>
<dbReference type="Pfam" id="PF00269">
    <property type="entry name" value="SASP"/>
    <property type="match status" value="1"/>
</dbReference>
<reference evidence="4 5" key="1">
    <citation type="submission" date="2009-01" db="EMBL/GenBank/DDBJ databases">
        <title>Complete sequence of Clostridium cellulolyticum H10.</title>
        <authorList>
            <consortium name="US DOE Joint Genome Institute"/>
            <person name="Lucas S."/>
            <person name="Copeland A."/>
            <person name="Lapidus A."/>
            <person name="Glavina del Rio T."/>
            <person name="Dalin E."/>
            <person name="Tice H."/>
            <person name="Bruce D."/>
            <person name="Goodwin L."/>
            <person name="Pitluck S."/>
            <person name="Chertkov O."/>
            <person name="Saunders E."/>
            <person name="Brettin T."/>
            <person name="Detter J.C."/>
            <person name="Han C."/>
            <person name="Larimer F."/>
            <person name="Land M."/>
            <person name="Hauser L."/>
            <person name="Kyrpides N."/>
            <person name="Ivanova N."/>
            <person name="Zhou J."/>
            <person name="Richardson P."/>
        </authorList>
    </citation>
    <scope>NUCLEOTIDE SEQUENCE [LARGE SCALE GENOMIC DNA]</scope>
    <source>
        <strain evidence="5">ATCC 35319 / DSM 5812 / JCM 6584 / H10</strain>
    </source>
</reference>
<dbReference type="GO" id="GO:0006265">
    <property type="term" value="P:DNA topological change"/>
    <property type="evidence" value="ECO:0007669"/>
    <property type="project" value="InterPro"/>
</dbReference>
<evidence type="ECO:0000256" key="2">
    <source>
        <dbReference type="ARBA" id="ARBA00005442"/>
    </source>
</evidence>
<dbReference type="GO" id="GO:0003690">
    <property type="term" value="F:double-stranded DNA binding"/>
    <property type="evidence" value="ECO:0007669"/>
    <property type="project" value="InterPro"/>
</dbReference>
<evidence type="ECO:0000256" key="1">
    <source>
        <dbReference type="ARBA" id="ARBA00003863"/>
    </source>
</evidence>
<name>B8I2A2_RUMCH</name>
<evidence type="ECO:0000256" key="3">
    <source>
        <dbReference type="ARBA" id="ARBA00023125"/>
    </source>
</evidence>